<dbReference type="GO" id="GO:0008840">
    <property type="term" value="F:4-hydroxy-tetrahydrodipicolinate synthase activity"/>
    <property type="evidence" value="ECO:0007669"/>
    <property type="project" value="TreeGrafter"/>
</dbReference>
<dbReference type="EMBL" id="JACEGA010000001">
    <property type="protein sequence ID" value="MBB2184368.1"/>
    <property type="molecule type" value="Genomic_DNA"/>
</dbReference>
<evidence type="ECO:0000256" key="2">
    <source>
        <dbReference type="ARBA" id="ARBA00023239"/>
    </source>
</evidence>
<protein>
    <submittedName>
        <fullName evidence="6">Dihydrodipicolinate synthase family protein</fullName>
    </submittedName>
</protein>
<dbReference type="InterPro" id="IPR013785">
    <property type="entry name" value="Aldolase_TIM"/>
</dbReference>
<dbReference type="PANTHER" id="PTHR12128:SF66">
    <property type="entry name" value="4-HYDROXY-2-OXOGLUTARATE ALDOLASE, MITOCHONDRIAL"/>
    <property type="match status" value="1"/>
</dbReference>
<gene>
    <name evidence="6" type="ORF">H0486_15920</name>
</gene>
<name>A0A839K4S6_9FIRM</name>
<feature type="active site" description="Schiff-base intermediate with substrate" evidence="4">
    <location>
        <position position="168"/>
    </location>
</feature>
<dbReference type="Proteomes" id="UP000574276">
    <property type="component" value="Unassembled WGS sequence"/>
</dbReference>
<feature type="binding site" evidence="5">
    <location>
        <position position="210"/>
    </location>
    <ligand>
        <name>pyruvate</name>
        <dbReference type="ChEBI" id="CHEBI:15361"/>
    </ligand>
</feature>
<dbReference type="AlphaFoldDB" id="A0A839K4S6"/>
<dbReference type="RefSeq" id="WP_228353948.1">
    <property type="nucleotide sequence ID" value="NZ_JACEGA010000001.1"/>
</dbReference>
<dbReference type="PIRSF" id="PIRSF001365">
    <property type="entry name" value="DHDPS"/>
    <property type="match status" value="1"/>
</dbReference>
<evidence type="ECO:0000256" key="5">
    <source>
        <dbReference type="PIRSR" id="PIRSR001365-2"/>
    </source>
</evidence>
<dbReference type="SMART" id="SM01130">
    <property type="entry name" value="DHDPS"/>
    <property type="match status" value="1"/>
</dbReference>
<dbReference type="PANTHER" id="PTHR12128">
    <property type="entry name" value="DIHYDRODIPICOLINATE SYNTHASE"/>
    <property type="match status" value="1"/>
</dbReference>
<dbReference type="InterPro" id="IPR002220">
    <property type="entry name" value="DapA-like"/>
</dbReference>
<accession>A0A839K4S6</accession>
<evidence type="ECO:0000256" key="1">
    <source>
        <dbReference type="ARBA" id="ARBA00007592"/>
    </source>
</evidence>
<dbReference type="Gene3D" id="3.20.20.70">
    <property type="entry name" value="Aldolase class I"/>
    <property type="match status" value="1"/>
</dbReference>
<sequence>MKELKGIVIPAVTPFDSDGELRLDWLAFNYSKWNETKVSGYMALGSNGEFRSLSDDEAFLVIKTASEVVAEDKLFIAGVGRESLYQTMEFIGRLGKSKIPINYVSVLTPGYFKSAMTDEALIDYYQTIADYSSYPVLIYCAPKFANGVCISPQALKVLADHPNIAGIKDTSSDMMEAYMQAVGGRDDFEVFSGSLENIMTCLRYGGKGGIISSANYFPDTCAKLYELHEQNNAEITMEYFNRLKLLAKHTGGSYGVAGVKEVMNMMGYQGGLPRKPLLPCHEALRSEIQDYISEQRDWMLDILK</sequence>
<organism evidence="6 7">
    <name type="scientific">Variimorphobacter saccharofermentans</name>
    <dbReference type="NCBI Taxonomy" id="2755051"/>
    <lineage>
        <taxon>Bacteria</taxon>
        <taxon>Bacillati</taxon>
        <taxon>Bacillota</taxon>
        <taxon>Clostridia</taxon>
        <taxon>Lachnospirales</taxon>
        <taxon>Lachnospiraceae</taxon>
        <taxon>Variimorphobacter</taxon>
    </lineage>
</organism>
<evidence type="ECO:0000256" key="4">
    <source>
        <dbReference type="PIRSR" id="PIRSR001365-1"/>
    </source>
</evidence>
<reference evidence="6 7" key="1">
    <citation type="submission" date="2020-07" db="EMBL/GenBank/DDBJ databases">
        <title>Characterization and genome sequencing of isolate MD1, a novel member within the family Lachnospiraceae.</title>
        <authorList>
            <person name="Rettenmaier R."/>
            <person name="Di Bello L."/>
            <person name="Zinser C."/>
            <person name="Scheitz K."/>
            <person name="Liebl W."/>
            <person name="Zverlov V."/>
        </authorList>
    </citation>
    <scope>NUCLEOTIDE SEQUENCE [LARGE SCALE GENOMIC DNA]</scope>
    <source>
        <strain evidence="6 7">MD1</strain>
    </source>
</reference>
<keyword evidence="2 3" id="KW-0456">Lyase</keyword>
<evidence type="ECO:0000313" key="7">
    <source>
        <dbReference type="Proteomes" id="UP000574276"/>
    </source>
</evidence>
<comment type="similarity">
    <text evidence="1 3">Belongs to the DapA family.</text>
</comment>
<keyword evidence="7" id="KW-1185">Reference proteome</keyword>
<dbReference type="Pfam" id="PF00701">
    <property type="entry name" value="DHDPS"/>
    <property type="match status" value="1"/>
</dbReference>
<dbReference type="SUPFAM" id="SSF51569">
    <property type="entry name" value="Aldolase"/>
    <property type="match status" value="1"/>
</dbReference>
<evidence type="ECO:0000313" key="6">
    <source>
        <dbReference type="EMBL" id="MBB2184368.1"/>
    </source>
</evidence>
<comment type="caution">
    <text evidence="6">The sequence shown here is derived from an EMBL/GenBank/DDBJ whole genome shotgun (WGS) entry which is preliminary data.</text>
</comment>
<evidence type="ECO:0000256" key="3">
    <source>
        <dbReference type="PIRNR" id="PIRNR001365"/>
    </source>
</evidence>
<feature type="active site" description="Proton donor/acceptor" evidence="4">
    <location>
        <position position="139"/>
    </location>
</feature>
<dbReference type="CDD" id="cd00408">
    <property type="entry name" value="DHDPS-like"/>
    <property type="match status" value="1"/>
</dbReference>
<proteinExistence type="inferred from homology"/>